<proteinExistence type="predicted"/>
<keyword evidence="1" id="KW-1133">Transmembrane helix</keyword>
<feature type="transmembrane region" description="Helical" evidence="1">
    <location>
        <begin position="295"/>
        <end position="318"/>
    </location>
</feature>
<keyword evidence="3" id="KW-1185">Reference proteome</keyword>
<feature type="transmembrane region" description="Helical" evidence="1">
    <location>
        <begin position="49"/>
        <end position="71"/>
    </location>
</feature>
<feature type="transmembrane region" description="Helical" evidence="1">
    <location>
        <begin position="408"/>
        <end position="426"/>
    </location>
</feature>
<keyword evidence="1" id="KW-0472">Membrane</keyword>
<dbReference type="EMBL" id="FMJB01000015">
    <property type="protein sequence ID" value="SCM66089.1"/>
    <property type="molecule type" value="Genomic_DNA"/>
</dbReference>
<dbReference type="RefSeq" id="WP_072702828.1">
    <property type="nucleotide sequence ID" value="NZ_FMJB01000015.1"/>
</dbReference>
<dbReference type="Proteomes" id="UP000184085">
    <property type="component" value="Unassembled WGS sequence"/>
</dbReference>
<gene>
    <name evidence="2" type="ORF">KARMA_0262</name>
</gene>
<feature type="transmembrane region" description="Helical" evidence="1">
    <location>
        <begin position="83"/>
        <end position="104"/>
    </location>
</feature>
<name>A0A1M4MV35_9RHOB</name>
<feature type="transmembrane region" description="Helical" evidence="1">
    <location>
        <begin position="432"/>
        <end position="450"/>
    </location>
</feature>
<feature type="transmembrane region" description="Helical" evidence="1">
    <location>
        <begin position="216"/>
        <end position="238"/>
    </location>
</feature>
<feature type="transmembrane region" description="Helical" evidence="1">
    <location>
        <begin position="250"/>
        <end position="283"/>
    </location>
</feature>
<protein>
    <submittedName>
        <fullName evidence="2">Putative membrane protein</fullName>
    </submittedName>
</protein>
<organism evidence="2 3">
    <name type="scientific">Donghicola eburneus</name>
    <dbReference type="NCBI Taxonomy" id="393278"/>
    <lineage>
        <taxon>Bacteria</taxon>
        <taxon>Pseudomonadati</taxon>
        <taxon>Pseudomonadota</taxon>
        <taxon>Alphaproteobacteria</taxon>
        <taxon>Rhodobacterales</taxon>
        <taxon>Roseobacteraceae</taxon>
        <taxon>Donghicola</taxon>
    </lineage>
</organism>
<evidence type="ECO:0000313" key="3">
    <source>
        <dbReference type="Proteomes" id="UP000184085"/>
    </source>
</evidence>
<accession>A0A1M4MV35</accession>
<dbReference type="AlphaFoldDB" id="A0A1M4MV35"/>
<reference evidence="3" key="1">
    <citation type="submission" date="2016-09" db="EMBL/GenBank/DDBJ databases">
        <authorList>
            <person name="Wibberg D."/>
        </authorList>
    </citation>
    <scope>NUCLEOTIDE SEQUENCE [LARGE SCALE GENOMIC DNA]</scope>
</reference>
<feature type="transmembrane region" description="Helical" evidence="1">
    <location>
        <begin position="371"/>
        <end position="396"/>
    </location>
</feature>
<keyword evidence="1" id="KW-0812">Transmembrane</keyword>
<sequence length="478" mass="53179">MQVFATTPLALFMLLYIMVRGPVKGLWCLFLVLPMGAAAAMNVSGLGSIYMADFVIMAMWASLLLFPTGFSELFATLKPGRPGFILLLLLIVSLLSAFFMPRFFRGDTEVFMLVKVPDWGMAFRLRPLEPTTQNISQPIRFMISMSAFVILTTLFRKHGSAMQIHKGMILATWVNVLLAFLDVASHAVGFNDLLDVVRTSNMAMLDDQRIMGIKRIAGGFAEASAFGFYTMGLFAYWMRYWFSDKTSWKSGLIALLMFALIIRSTSSSTYLALIAFLGLYFLWHFRTMFKARRALLIYISTIVAVPMMMIVFIMLFTLNPILSGMLDEILLTKMSSDSGVERMMWNTQALTAMIDTYGLGAGIGSVRASSFLYACLGNIGIVGTALYLVFIAQFLLARPPKSERDTQTAAVIAGLQASCIGFLIQAMMSAPYPNLDVVFFAHAGLAMGLLRRQEILVRRKKRPTRARPVRMGAARSMA</sequence>
<evidence type="ECO:0000256" key="1">
    <source>
        <dbReference type="SAM" id="Phobius"/>
    </source>
</evidence>
<evidence type="ECO:0000313" key="2">
    <source>
        <dbReference type="EMBL" id="SCM66089.1"/>
    </source>
</evidence>